<dbReference type="InterPro" id="IPR002711">
    <property type="entry name" value="HNH"/>
</dbReference>
<dbReference type="GO" id="GO:0008270">
    <property type="term" value="F:zinc ion binding"/>
    <property type="evidence" value="ECO:0007669"/>
    <property type="project" value="InterPro"/>
</dbReference>
<name>A0A9X2WNJ7_9GAMM</name>
<sequence length="23" mass="2642">MENLVLLHPNCHRQLHARNSATS</sequence>
<dbReference type="GO" id="GO:0004519">
    <property type="term" value="F:endonuclease activity"/>
    <property type="evidence" value="ECO:0007669"/>
    <property type="project" value="UniProtKB-KW"/>
</dbReference>
<proteinExistence type="predicted"/>
<reference evidence="2" key="1">
    <citation type="journal article" date="2023" name="Int. J. Syst. Evol. Microbiol.">
        <title>&lt;i&gt;Shewanella septentrionalis&lt;/i&gt; sp. nov. and &lt;i&gt;Shewanella holmiensis&lt;/i&gt; sp. nov., isolated from Baltic Sea water and sediments.</title>
        <authorList>
            <person name="Martin-Rodriguez A.J."/>
            <person name="Thorell K."/>
            <person name="Joffre E."/>
            <person name="Jensie-Markopoulos S."/>
            <person name="Moore E.R.B."/>
            <person name="Sjoling A."/>
        </authorList>
    </citation>
    <scope>NUCLEOTIDE SEQUENCE</scope>
    <source>
        <strain evidence="2">SP1S2-7</strain>
    </source>
</reference>
<dbReference type="Proteomes" id="UP001155546">
    <property type="component" value="Unassembled WGS sequence"/>
</dbReference>
<evidence type="ECO:0000259" key="1">
    <source>
        <dbReference type="Pfam" id="PF01844"/>
    </source>
</evidence>
<evidence type="ECO:0000313" key="3">
    <source>
        <dbReference type="Proteomes" id="UP001155546"/>
    </source>
</evidence>
<protein>
    <submittedName>
        <fullName evidence="2">HNH endonuclease</fullName>
    </submittedName>
</protein>
<dbReference type="Pfam" id="PF01844">
    <property type="entry name" value="HNH"/>
    <property type="match status" value="1"/>
</dbReference>
<accession>A0A9X2WNJ7</accession>
<feature type="domain" description="HNH" evidence="1">
    <location>
        <begin position="2"/>
        <end position="18"/>
    </location>
</feature>
<evidence type="ECO:0000313" key="2">
    <source>
        <dbReference type="EMBL" id="MCT7942628.1"/>
    </source>
</evidence>
<keyword evidence="2" id="KW-0540">Nuclease</keyword>
<comment type="caution">
    <text evidence="2">The sequence shown here is derived from an EMBL/GenBank/DDBJ whole genome shotgun (WGS) entry which is preliminary data.</text>
</comment>
<gene>
    <name evidence="2" type="ORF">NE535_12600</name>
</gene>
<dbReference type="EMBL" id="JAMTCD010000016">
    <property type="protein sequence ID" value="MCT7942628.1"/>
    <property type="molecule type" value="Genomic_DNA"/>
</dbReference>
<organism evidence="2 3">
    <name type="scientific">Shewanella holmiensis</name>
    <dbReference type="NCBI Taxonomy" id="2952222"/>
    <lineage>
        <taxon>Bacteria</taxon>
        <taxon>Pseudomonadati</taxon>
        <taxon>Pseudomonadota</taxon>
        <taxon>Gammaproteobacteria</taxon>
        <taxon>Alteromonadales</taxon>
        <taxon>Shewanellaceae</taxon>
        <taxon>Shewanella</taxon>
    </lineage>
</organism>
<keyword evidence="2" id="KW-0378">Hydrolase</keyword>
<keyword evidence="3" id="KW-1185">Reference proteome</keyword>
<dbReference type="GO" id="GO:0003676">
    <property type="term" value="F:nucleic acid binding"/>
    <property type="evidence" value="ECO:0007669"/>
    <property type="project" value="InterPro"/>
</dbReference>
<dbReference type="AlphaFoldDB" id="A0A9X2WNJ7"/>
<keyword evidence="2" id="KW-0255">Endonuclease</keyword>